<organism evidence="1">
    <name type="scientific">uncultured Caudovirales phage</name>
    <dbReference type="NCBI Taxonomy" id="2100421"/>
    <lineage>
        <taxon>Viruses</taxon>
        <taxon>Duplodnaviria</taxon>
        <taxon>Heunggongvirae</taxon>
        <taxon>Uroviricota</taxon>
        <taxon>Caudoviricetes</taxon>
        <taxon>Peduoviridae</taxon>
        <taxon>Maltschvirus</taxon>
        <taxon>Maltschvirus maltsch</taxon>
    </lineage>
</organism>
<protein>
    <submittedName>
        <fullName evidence="1">Uncharacterized protein</fullName>
    </submittedName>
</protein>
<sequence length="67" mass="7605">MTDYDYPKIVAVACAICGEKVTIGLELNIDGPNYKGGLMRMEFTSYPTVLAGCHHFYEREEEERNTL</sequence>
<dbReference type="EMBL" id="LR798274">
    <property type="protein sequence ID" value="CAB5218838.1"/>
    <property type="molecule type" value="Genomic_DNA"/>
</dbReference>
<name>A0A6J7WPR9_9CAUD</name>
<evidence type="ECO:0000313" key="1">
    <source>
        <dbReference type="EMBL" id="CAB5218838.1"/>
    </source>
</evidence>
<gene>
    <name evidence="1" type="ORF">UFOVP227_1</name>
</gene>
<accession>A0A6J7WPR9</accession>
<reference evidence="1" key="1">
    <citation type="submission" date="2020-05" db="EMBL/GenBank/DDBJ databases">
        <authorList>
            <person name="Chiriac C."/>
            <person name="Salcher M."/>
            <person name="Ghai R."/>
            <person name="Kavagutti S V."/>
        </authorList>
    </citation>
    <scope>NUCLEOTIDE SEQUENCE</scope>
</reference>
<proteinExistence type="predicted"/>